<dbReference type="AlphaFoldDB" id="A0A2K9NQL3"/>
<dbReference type="SUPFAM" id="SSF111369">
    <property type="entry name" value="HlyD-like secretion proteins"/>
    <property type="match status" value="1"/>
</dbReference>
<keyword evidence="2" id="KW-1133">Transmembrane helix</keyword>
<sequence>MGTSSRHWSDSVKKSLIIGAVIIVLGGISFYSYKKNQKPAITYSEYSVEKGDIAVTILATGTVQPKNRLEIKAPVAGRIDEVLIKEGSKVRKGQIIAWMSSTERAAMLDAARSKGEEEFKKWSELYLPTPVLAPIAGTIILKSVEPGQTFTNTDAIFTMSDHLTVKANVDETDIAQIKLNSSAMIVLDAYPKSPIKARVDQLAFDATTTNNVTTYTIDVRPEETPDFMRSGMTANVTFSVKEKTGTLLIPSEAMKVVDGKTLVMKKNEKAPPTETVISTGLTDGKRTEVLEGLVENDVILIQDYSIGDGAQNSSNPFSPKFPKGGKRSSGGPR</sequence>
<dbReference type="InterPro" id="IPR058647">
    <property type="entry name" value="BSH_CzcB-like"/>
</dbReference>
<feature type="region of interest" description="Disordered" evidence="1">
    <location>
        <begin position="308"/>
        <end position="333"/>
    </location>
</feature>
<name>A0A2K9NQL3_BACTC</name>
<reference evidence="4 5" key="1">
    <citation type="submission" date="2018-01" db="EMBL/GenBank/DDBJ databases">
        <title>Complete genome sequence of Bacteriovorax stolpii DSM12778.</title>
        <authorList>
            <person name="Tang B."/>
            <person name="Chang J."/>
        </authorList>
    </citation>
    <scope>NUCLEOTIDE SEQUENCE [LARGE SCALE GENOMIC DNA]</scope>
    <source>
        <strain evidence="4 5">DSM 12778</strain>
    </source>
</reference>
<gene>
    <name evidence="4" type="ORF">C0V70_06640</name>
</gene>
<proteinExistence type="predicted"/>
<dbReference type="EMBL" id="CP025704">
    <property type="protein sequence ID" value="AUN97793.1"/>
    <property type="molecule type" value="Genomic_DNA"/>
</dbReference>
<dbReference type="Gene3D" id="2.40.50.100">
    <property type="match status" value="1"/>
</dbReference>
<keyword evidence="2" id="KW-0812">Transmembrane</keyword>
<keyword evidence="5" id="KW-1185">Reference proteome</keyword>
<organism evidence="4 5">
    <name type="scientific">Bacteriovorax stolpii</name>
    <name type="common">Bdellovibrio stolpii</name>
    <dbReference type="NCBI Taxonomy" id="960"/>
    <lineage>
        <taxon>Bacteria</taxon>
        <taxon>Pseudomonadati</taxon>
        <taxon>Bdellovibrionota</taxon>
        <taxon>Bacteriovoracia</taxon>
        <taxon>Bacteriovoracales</taxon>
        <taxon>Bacteriovoracaceae</taxon>
        <taxon>Bacteriovorax</taxon>
    </lineage>
</organism>
<evidence type="ECO:0000259" key="3">
    <source>
        <dbReference type="Pfam" id="PF25973"/>
    </source>
</evidence>
<dbReference type="PANTHER" id="PTHR30469">
    <property type="entry name" value="MULTIDRUG RESISTANCE PROTEIN MDTA"/>
    <property type="match status" value="1"/>
</dbReference>
<protein>
    <submittedName>
        <fullName evidence="4">Macrolide transporter</fullName>
    </submittedName>
</protein>
<dbReference type="Pfam" id="PF25973">
    <property type="entry name" value="BSH_CzcB"/>
    <property type="match status" value="1"/>
</dbReference>
<accession>A0A2K9NQL3</accession>
<evidence type="ECO:0000313" key="5">
    <source>
        <dbReference type="Proteomes" id="UP000235584"/>
    </source>
</evidence>
<feature type="domain" description="CzcB-like barrel-sandwich hybrid" evidence="3">
    <location>
        <begin position="70"/>
        <end position="161"/>
    </location>
</feature>
<dbReference type="Gene3D" id="2.40.30.170">
    <property type="match status" value="1"/>
</dbReference>
<dbReference type="GO" id="GO:1990281">
    <property type="term" value="C:efflux pump complex"/>
    <property type="evidence" value="ECO:0007669"/>
    <property type="project" value="TreeGrafter"/>
</dbReference>
<dbReference type="PANTHER" id="PTHR30469:SF33">
    <property type="entry name" value="SLR1207 PROTEIN"/>
    <property type="match status" value="1"/>
</dbReference>
<evidence type="ECO:0000313" key="4">
    <source>
        <dbReference type="EMBL" id="AUN97793.1"/>
    </source>
</evidence>
<keyword evidence="2" id="KW-0472">Membrane</keyword>
<dbReference type="Proteomes" id="UP000235584">
    <property type="component" value="Chromosome"/>
</dbReference>
<dbReference type="KEGG" id="bsto:C0V70_06640"/>
<dbReference type="GO" id="GO:0015562">
    <property type="term" value="F:efflux transmembrane transporter activity"/>
    <property type="evidence" value="ECO:0007669"/>
    <property type="project" value="TreeGrafter"/>
</dbReference>
<feature type="transmembrane region" description="Helical" evidence="2">
    <location>
        <begin position="15"/>
        <end position="33"/>
    </location>
</feature>
<dbReference type="Gene3D" id="2.40.420.20">
    <property type="match status" value="1"/>
</dbReference>
<evidence type="ECO:0000256" key="2">
    <source>
        <dbReference type="SAM" id="Phobius"/>
    </source>
</evidence>
<evidence type="ECO:0000256" key="1">
    <source>
        <dbReference type="SAM" id="MobiDB-lite"/>
    </source>
</evidence>